<dbReference type="InterPro" id="IPR006179">
    <property type="entry name" value="5_nucleotidase/apyrase"/>
</dbReference>
<dbReference type="InterPro" id="IPR004843">
    <property type="entry name" value="Calcineurin-like_PHP"/>
</dbReference>
<dbReference type="InterPro" id="IPR008334">
    <property type="entry name" value="5'-Nucleotdase_C"/>
</dbReference>
<gene>
    <name evidence="8" type="primary">LOC105894157</name>
</gene>
<dbReference type="GO" id="GO:0009166">
    <property type="term" value="P:nucleotide catabolic process"/>
    <property type="evidence" value="ECO:0007669"/>
    <property type="project" value="InterPro"/>
</dbReference>
<dbReference type="InterPro" id="IPR036907">
    <property type="entry name" value="5'-Nucleotdase_C_sf"/>
</dbReference>
<name>A0A6P3VN02_CLUHA</name>
<dbReference type="SUPFAM" id="SSF56300">
    <property type="entry name" value="Metallo-dependent phosphatases"/>
    <property type="match status" value="1"/>
</dbReference>
<evidence type="ECO:0000313" key="8">
    <source>
        <dbReference type="RefSeq" id="XP_012676085.2"/>
    </source>
</evidence>
<feature type="domain" description="Calcineurin-like phosphoesterase" evidence="5">
    <location>
        <begin position="26"/>
        <end position="230"/>
    </location>
</feature>
<dbReference type="Gene3D" id="3.60.21.10">
    <property type="match status" value="1"/>
</dbReference>
<dbReference type="InterPro" id="IPR029052">
    <property type="entry name" value="Metallo-depent_PP-like"/>
</dbReference>
<accession>A0A6P3VN02</accession>
<keyword evidence="7" id="KW-1185">Reference proteome</keyword>
<dbReference type="Pfam" id="PF02872">
    <property type="entry name" value="5_nucleotid_C"/>
    <property type="match status" value="1"/>
</dbReference>
<dbReference type="PRINTS" id="PR01607">
    <property type="entry name" value="APYRASEFAMLY"/>
</dbReference>
<dbReference type="GeneID" id="105894157"/>
<proteinExistence type="inferred from homology"/>
<protein>
    <recommendedName>
        <fullName evidence="3">Ecto-5'-nucleotidase</fullName>
    </recommendedName>
</protein>
<organism evidence="7 8">
    <name type="scientific">Clupea harengus</name>
    <name type="common">Atlantic herring</name>
    <dbReference type="NCBI Taxonomy" id="7950"/>
    <lineage>
        <taxon>Eukaryota</taxon>
        <taxon>Metazoa</taxon>
        <taxon>Chordata</taxon>
        <taxon>Craniata</taxon>
        <taxon>Vertebrata</taxon>
        <taxon>Euteleostomi</taxon>
        <taxon>Actinopterygii</taxon>
        <taxon>Neopterygii</taxon>
        <taxon>Teleostei</taxon>
        <taxon>Clupei</taxon>
        <taxon>Clupeiformes</taxon>
        <taxon>Clupeoidei</taxon>
        <taxon>Clupeidae</taxon>
        <taxon>Clupea</taxon>
    </lineage>
</organism>
<evidence type="ECO:0000313" key="7">
    <source>
        <dbReference type="Proteomes" id="UP000515152"/>
    </source>
</evidence>
<evidence type="ECO:0000256" key="4">
    <source>
        <dbReference type="RuleBase" id="RU362119"/>
    </source>
</evidence>
<dbReference type="OrthoDB" id="10252235at2759"/>
<evidence type="ECO:0000256" key="3">
    <source>
        <dbReference type="ARBA" id="ARBA00029793"/>
    </source>
</evidence>
<comment type="similarity">
    <text evidence="1 4">Belongs to the 5'-nucleotidase family.</text>
</comment>
<dbReference type="SUPFAM" id="SSF55816">
    <property type="entry name" value="5'-nucleotidase (syn. UDP-sugar hydrolase), C-terminal domain"/>
    <property type="match status" value="1"/>
</dbReference>
<dbReference type="Gene3D" id="3.90.780.10">
    <property type="entry name" value="5'-Nucleotidase, C-terminal domain"/>
    <property type="match status" value="1"/>
</dbReference>
<dbReference type="AlphaFoldDB" id="A0A6P3VN02"/>
<feature type="domain" description="5'-Nucleotidase C-terminal" evidence="6">
    <location>
        <begin position="303"/>
        <end position="457"/>
    </location>
</feature>
<evidence type="ECO:0000256" key="2">
    <source>
        <dbReference type="ARBA" id="ARBA00022729"/>
    </source>
</evidence>
<dbReference type="InterPro" id="IPR041821">
    <property type="entry name" value="CG11883_N"/>
</dbReference>
<keyword evidence="4" id="KW-0547">Nucleotide-binding</keyword>
<dbReference type="KEGG" id="char:105894157"/>
<evidence type="ECO:0000259" key="5">
    <source>
        <dbReference type="Pfam" id="PF00149"/>
    </source>
</evidence>
<keyword evidence="2" id="KW-0732">Signal</keyword>
<dbReference type="GO" id="GO:0000166">
    <property type="term" value="F:nucleotide binding"/>
    <property type="evidence" value="ECO:0007669"/>
    <property type="project" value="UniProtKB-KW"/>
</dbReference>
<dbReference type="Proteomes" id="UP000515152">
    <property type="component" value="Chromosome 18"/>
</dbReference>
<dbReference type="Pfam" id="PF00149">
    <property type="entry name" value="Metallophos"/>
    <property type="match status" value="1"/>
</dbReference>
<dbReference type="GO" id="GO:0016787">
    <property type="term" value="F:hydrolase activity"/>
    <property type="evidence" value="ECO:0007669"/>
    <property type="project" value="UniProtKB-KW"/>
</dbReference>
<dbReference type="CDD" id="cd07406">
    <property type="entry name" value="MPP_CG11883_N"/>
    <property type="match status" value="1"/>
</dbReference>
<sequence length="539" mass="60261">MADNVTTQITHSKCCSPTGDLGATFTILHFNDVYEIEAGPDEPVGGAARFATALKEFQHLNPFIAFSGDCLSPSLLSTITKGRHMVDILNELEINCAVYGNHEFDFGVDMLEELRTQMNFPWFLSNVYDKFTLQTLGHGIESRIIEWNGFRMGLMGLVEEEWLDTLGTVDKANIDYIDYVVVADRLSKELRESGAELIIALTHMRWSHDIRLAMEAKSLDLILGGHDHEYGAREVNGIWIVKSGSEFRHLSRIDIRRKAHMTYEYSVERKDILKDIDEDQVIKTIVDKYNNNIQYMIGEVLCHTKVDLDGRCATVRQRECSLGNLITNAMLEATLADVALLNSGSLRSDRLHPAGELTMRDLLQILPMRDLVMVVEATGQQLYKSLDNAVSRYPALDGRFLQVAGIQFGFDPSLQPGCRVIAESIRIQGNSLEPDKTYLVAMKEYLTKGKDGYSMFTDCPQKYDVESAQVLSTIVINHFESGNIVQGLKTCISGHRMGLIRSTSSPSVTAIERGADVPVALVPAVEGRIVHVYTESQLE</sequence>
<evidence type="ECO:0000256" key="1">
    <source>
        <dbReference type="ARBA" id="ARBA00006654"/>
    </source>
</evidence>
<dbReference type="RefSeq" id="XP_012676085.2">
    <property type="nucleotide sequence ID" value="XM_012820631.2"/>
</dbReference>
<reference evidence="8" key="1">
    <citation type="submission" date="2025-08" db="UniProtKB">
        <authorList>
            <consortium name="RefSeq"/>
        </authorList>
    </citation>
    <scope>IDENTIFICATION</scope>
</reference>
<evidence type="ECO:0000259" key="6">
    <source>
        <dbReference type="Pfam" id="PF02872"/>
    </source>
</evidence>
<keyword evidence="4" id="KW-0378">Hydrolase</keyword>
<dbReference type="PANTHER" id="PTHR11575">
    <property type="entry name" value="5'-NUCLEOTIDASE-RELATED"/>
    <property type="match status" value="1"/>
</dbReference>
<dbReference type="PANTHER" id="PTHR11575:SF48">
    <property type="entry name" value="5'-NUCLEOTIDASE"/>
    <property type="match status" value="1"/>
</dbReference>